<gene>
    <name evidence="1" type="ORF">RFH988_LOCUS33025</name>
</gene>
<comment type="caution">
    <text evidence="1">The sequence shown here is derived from an EMBL/GenBank/DDBJ whole genome shotgun (WGS) entry which is preliminary data.</text>
</comment>
<dbReference type="EMBL" id="CAJNOO010004020">
    <property type="protein sequence ID" value="CAF1364871.1"/>
    <property type="molecule type" value="Genomic_DNA"/>
</dbReference>
<evidence type="ECO:0000313" key="2">
    <source>
        <dbReference type="Proteomes" id="UP000663882"/>
    </source>
</evidence>
<sequence length="78" mass="9512">MSIEERKTIVNKLIHGAKYRFRVCVENKYWRSEPFRQYKTTTCHIQWTPLTDYFIECRLQEISHWSKVTKQIISSDTN</sequence>
<accession>A0A815IEP7</accession>
<reference evidence="1" key="1">
    <citation type="submission" date="2021-02" db="EMBL/GenBank/DDBJ databases">
        <authorList>
            <person name="Nowell W R."/>
        </authorList>
    </citation>
    <scope>NUCLEOTIDE SEQUENCE</scope>
</reference>
<dbReference type="SUPFAM" id="SSF49265">
    <property type="entry name" value="Fibronectin type III"/>
    <property type="match status" value="1"/>
</dbReference>
<name>A0A815IEP7_9BILA</name>
<protein>
    <submittedName>
        <fullName evidence="1">Uncharacterized protein</fullName>
    </submittedName>
</protein>
<dbReference type="InterPro" id="IPR036116">
    <property type="entry name" value="FN3_sf"/>
</dbReference>
<organism evidence="1 2">
    <name type="scientific">Rotaria sordida</name>
    <dbReference type="NCBI Taxonomy" id="392033"/>
    <lineage>
        <taxon>Eukaryota</taxon>
        <taxon>Metazoa</taxon>
        <taxon>Spiralia</taxon>
        <taxon>Gnathifera</taxon>
        <taxon>Rotifera</taxon>
        <taxon>Eurotatoria</taxon>
        <taxon>Bdelloidea</taxon>
        <taxon>Philodinida</taxon>
        <taxon>Philodinidae</taxon>
        <taxon>Rotaria</taxon>
    </lineage>
</organism>
<proteinExistence type="predicted"/>
<evidence type="ECO:0000313" key="1">
    <source>
        <dbReference type="EMBL" id="CAF1364871.1"/>
    </source>
</evidence>
<dbReference type="AlphaFoldDB" id="A0A815IEP7"/>
<dbReference type="Proteomes" id="UP000663882">
    <property type="component" value="Unassembled WGS sequence"/>
</dbReference>